<proteinExistence type="inferred from homology"/>
<sequence length="217" mass="24043">MNLILKFIDIILHLDKYLSVITANYGIWIYAVLFIIIFLETGLVVTPFLPGDSIIFASGALAAIGAMNVMSLFIIFYIAAVLGDTANYYIGKKIGGGVMEKEKVKFINKNYLIKANNYYEKHGAITIVSSRFIPIIRTFAPFVAGITKMNYRSFIKYNLIGGALWVLLFLVGGFALGNLPIVKSNFSIIVIAIIIISVIPAIVTFIKERKEESMGLE</sequence>
<dbReference type="AlphaFoldDB" id="A0A9X3XJI8"/>
<evidence type="ECO:0000256" key="2">
    <source>
        <dbReference type="ARBA" id="ARBA00010792"/>
    </source>
</evidence>
<feature type="transmembrane region" description="Helical" evidence="7">
    <location>
        <begin position="157"/>
        <end position="176"/>
    </location>
</feature>
<keyword evidence="3 7" id="KW-1003">Cell membrane</keyword>
<feature type="transmembrane region" description="Helical" evidence="7">
    <location>
        <begin position="55"/>
        <end position="83"/>
    </location>
</feature>
<accession>A0A9X3XJI8</accession>
<dbReference type="PANTHER" id="PTHR30353">
    <property type="entry name" value="INNER MEMBRANE PROTEIN DEDA-RELATED"/>
    <property type="match status" value="1"/>
</dbReference>
<evidence type="ECO:0000256" key="6">
    <source>
        <dbReference type="ARBA" id="ARBA00023136"/>
    </source>
</evidence>
<keyword evidence="10" id="KW-1185">Reference proteome</keyword>
<feature type="domain" description="VTT" evidence="8">
    <location>
        <begin position="49"/>
        <end position="173"/>
    </location>
</feature>
<evidence type="ECO:0000259" key="8">
    <source>
        <dbReference type="Pfam" id="PF09335"/>
    </source>
</evidence>
<evidence type="ECO:0000256" key="5">
    <source>
        <dbReference type="ARBA" id="ARBA00022989"/>
    </source>
</evidence>
<evidence type="ECO:0000313" key="10">
    <source>
        <dbReference type="Proteomes" id="UP001141183"/>
    </source>
</evidence>
<name>A0A9X3XJI8_9CLOT</name>
<evidence type="ECO:0000256" key="3">
    <source>
        <dbReference type="ARBA" id="ARBA00022475"/>
    </source>
</evidence>
<organism evidence="9 10">
    <name type="scientific">Clostridium tertium</name>
    <dbReference type="NCBI Taxonomy" id="1559"/>
    <lineage>
        <taxon>Bacteria</taxon>
        <taxon>Bacillati</taxon>
        <taxon>Bacillota</taxon>
        <taxon>Clostridia</taxon>
        <taxon>Eubacteriales</taxon>
        <taxon>Clostridiaceae</taxon>
        <taxon>Clostridium</taxon>
    </lineage>
</organism>
<keyword evidence="4 7" id="KW-0812">Transmembrane</keyword>
<evidence type="ECO:0000256" key="1">
    <source>
        <dbReference type="ARBA" id="ARBA00004651"/>
    </source>
</evidence>
<keyword evidence="5 7" id="KW-1133">Transmembrane helix</keyword>
<dbReference type="PANTHER" id="PTHR30353:SF0">
    <property type="entry name" value="TRANSMEMBRANE PROTEIN"/>
    <property type="match status" value="1"/>
</dbReference>
<dbReference type="EMBL" id="JAMRYU010000010">
    <property type="protein sequence ID" value="MDC4240540.1"/>
    <property type="molecule type" value="Genomic_DNA"/>
</dbReference>
<evidence type="ECO:0000313" key="9">
    <source>
        <dbReference type="EMBL" id="MDC4240540.1"/>
    </source>
</evidence>
<feature type="transmembrane region" description="Helical" evidence="7">
    <location>
        <begin position="188"/>
        <end position="206"/>
    </location>
</feature>
<dbReference type="GO" id="GO:0005886">
    <property type="term" value="C:plasma membrane"/>
    <property type="evidence" value="ECO:0007669"/>
    <property type="project" value="UniProtKB-SubCell"/>
</dbReference>
<evidence type="ECO:0000256" key="4">
    <source>
        <dbReference type="ARBA" id="ARBA00022692"/>
    </source>
</evidence>
<keyword evidence="6 7" id="KW-0472">Membrane</keyword>
<reference evidence="9" key="1">
    <citation type="submission" date="2022-05" db="EMBL/GenBank/DDBJ databases">
        <title>Draft genome sequence of Clostridium tertium strain CP3 isolated from Peru.</title>
        <authorList>
            <person name="Hurtado R."/>
            <person name="Lima L."/>
            <person name="Sousa T."/>
            <person name="Jaiswal A.K."/>
            <person name="Tiwari S."/>
            <person name="Maturrano L."/>
            <person name="Brenig B."/>
            <person name="Azevedo V."/>
        </authorList>
    </citation>
    <scope>NUCLEOTIDE SEQUENCE</scope>
    <source>
        <strain evidence="9">CP3</strain>
    </source>
</reference>
<comment type="similarity">
    <text evidence="2 7">Belongs to the DedA family.</text>
</comment>
<dbReference type="Proteomes" id="UP001141183">
    <property type="component" value="Unassembled WGS sequence"/>
</dbReference>
<comment type="subcellular location">
    <subcellularLocation>
        <location evidence="1 7">Cell membrane</location>
        <topology evidence="1 7">Multi-pass membrane protein</topology>
    </subcellularLocation>
</comment>
<gene>
    <name evidence="9" type="ORF">NE398_10250</name>
</gene>
<dbReference type="Pfam" id="PF09335">
    <property type="entry name" value="VTT_dom"/>
    <property type="match status" value="1"/>
</dbReference>
<feature type="transmembrane region" description="Helical" evidence="7">
    <location>
        <begin position="27"/>
        <end position="49"/>
    </location>
</feature>
<comment type="caution">
    <text evidence="9">The sequence shown here is derived from an EMBL/GenBank/DDBJ whole genome shotgun (WGS) entry which is preliminary data.</text>
</comment>
<evidence type="ECO:0000256" key="7">
    <source>
        <dbReference type="RuleBase" id="RU367016"/>
    </source>
</evidence>
<dbReference type="InterPro" id="IPR032816">
    <property type="entry name" value="VTT_dom"/>
</dbReference>
<dbReference type="InterPro" id="IPR032818">
    <property type="entry name" value="DedA-like"/>
</dbReference>
<dbReference type="RefSeq" id="WP_097033935.1">
    <property type="nucleotide sequence ID" value="NZ_JADPEJ010000004.1"/>
</dbReference>
<protein>
    <submittedName>
        <fullName evidence="9">VTT domain-containing protein</fullName>
    </submittedName>
</protein>